<gene>
    <name evidence="1" type="ORF">MRB53_023173</name>
</gene>
<dbReference type="Proteomes" id="UP001234297">
    <property type="component" value="Chromosome 7"/>
</dbReference>
<reference evidence="1 2" key="1">
    <citation type="journal article" date="2022" name="Hortic Res">
        <title>A haplotype resolved chromosomal level avocado genome allows analysis of novel avocado genes.</title>
        <authorList>
            <person name="Nath O."/>
            <person name="Fletcher S.J."/>
            <person name="Hayward A."/>
            <person name="Shaw L.M."/>
            <person name="Masouleh A.K."/>
            <person name="Furtado A."/>
            <person name="Henry R.J."/>
            <person name="Mitter N."/>
        </authorList>
    </citation>
    <scope>NUCLEOTIDE SEQUENCE [LARGE SCALE GENOMIC DNA]</scope>
    <source>
        <strain evidence="2">cv. Hass</strain>
    </source>
</reference>
<evidence type="ECO:0000313" key="1">
    <source>
        <dbReference type="EMBL" id="KAJ8629850.1"/>
    </source>
</evidence>
<accession>A0ACC2L8T4</accession>
<sequence>MALLRIGVVDEGGNLDADSPLNAVEGGGAVVASGGFLHQAEGSGVVAAAEGSESAFAIDLDGITGAQRGFQQAMRAPTSDGSAGGGGRGDKGRGLPLRGEGIRFLCPMLF</sequence>
<proteinExistence type="predicted"/>
<dbReference type="EMBL" id="CM056815">
    <property type="protein sequence ID" value="KAJ8629850.1"/>
    <property type="molecule type" value="Genomic_DNA"/>
</dbReference>
<comment type="caution">
    <text evidence="1">The sequence shown here is derived from an EMBL/GenBank/DDBJ whole genome shotgun (WGS) entry which is preliminary data.</text>
</comment>
<evidence type="ECO:0000313" key="2">
    <source>
        <dbReference type="Proteomes" id="UP001234297"/>
    </source>
</evidence>
<protein>
    <submittedName>
        <fullName evidence="1">Uncharacterized protein</fullName>
    </submittedName>
</protein>
<name>A0ACC2L8T4_PERAE</name>
<organism evidence="1 2">
    <name type="scientific">Persea americana</name>
    <name type="common">Avocado</name>
    <dbReference type="NCBI Taxonomy" id="3435"/>
    <lineage>
        <taxon>Eukaryota</taxon>
        <taxon>Viridiplantae</taxon>
        <taxon>Streptophyta</taxon>
        <taxon>Embryophyta</taxon>
        <taxon>Tracheophyta</taxon>
        <taxon>Spermatophyta</taxon>
        <taxon>Magnoliopsida</taxon>
        <taxon>Magnoliidae</taxon>
        <taxon>Laurales</taxon>
        <taxon>Lauraceae</taxon>
        <taxon>Persea</taxon>
    </lineage>
</organism>
<keyword evidence="2" id="KW-1185">Reference proteome</keyword>